<feature type="signal peptide" evidence="10">
    <location>
        <begin position="1"/>
        <end position="24"/>
    </location>
</feature>
<dbReference type="PANTHER" id="PTHR12129">
    <property type="entry name" value="HEPARAN SULFATE 2-O-SULFOTRANSFERASE"/>
    <property type="match status" value="1"/>
</dbReference>
<reference evidence="11 12" key="1">
    <citation type="submission" date="2017-08" db="EMBL/GenBank/DDBJ databases">
        <title>Acidophilic green algal genome provides insights into adaptation to an acidic environment.</title>
        <authorList>
            <person name="Hirooka S."/>
            <person name="Hirose Y."/>
            <person name="Kanesaki Y."/>
            <person name="Higuchi S."/>
            <person name="Fujiwara T."/>
            <person name="Onuma R."/>
            <person name="Era A."/>
            <person name="Ohbayashi R."/>
            <person name="Uzuka A."/>
            <person name="Nozaki H."/>
            <person name="Yoshikawa H."/>
            <person name="Miyagishima S.Y."/>
        </authorList>
    </citation>
    <scope>NUCLEOTIDE SEQUENCE [LARGE SCALE GENOMIC DNA]</scope>
    <source>
        <strain evidence="11 12">NIES-2499</strain>
    </source>
</reference>
<evidence type="ECO:0000256" key="1">
    <source>
        <dbReference type="ARBA" id="ARBA00004323"/>
    </source>
</evidence>
<keyword evidence="4" id="KW-0812">Transmembrane</keyword>
<evidence type="ECO:0000256" key="5">
    <source>
        <dbReference type="ARBA" id="ARBA00022968"/>
    </source>
</evidence>
<sequence length="352" mass="40619">MLCFFGKKLTRLLFLLLNLLLLLADNRINIFAEDPVQRLLQSISDGCKRRDIVVYNRVPKTGSSSFQKYIDNLAGHLNFKAYHFGTPPWIACSEGSSPCKRKDRPYLRYELSRLRDRILKFSNGSDAVIDYHFAYINFGTQLPLHINMVREPISRLISHYNYMRYGLQRRLEDTNLYIHKFGNLTIDECLDLYLQCSCEGDCQSPYGLNCTRSLCSDLYSGFNSQMMYFCPVDSPACAAKNESSLQAAIRVLEDKYDVVGVMEKLEDSMKLFQLVLPRYFKGMPKLEHQHVRQAARKTSPRPSSIQKLRVLNALDLQFYEHVAALLERRLREACTSPAIHQLETLMSPPMQS</sequence>
<dbReference type="Pfam" id="PF03567">
    <property type="entry name" value="Sulfotransfer_2"/>
    <property type="match status" value="1"/>
</dbReference>
<dbReference type="SUPFAM" id="SSF52540">
    <property type="entry name" value="P-loop containing nucleoside triphosphate hydrolases"/>
    <property type="match status" value="1"/>
</dbReference>
<keyword evidence="3" id="KW-0808">Transferase</keyword>
<name>A0A250XJP1_9CHLO</name>
<evidence type="ECO:0000256" key="3">
    <source>
        <dbReference type="ARBA" id="ARBA00022679"/>
    </source>
</evidence>
<dbReference type="Proteomes" id="UP000232323">
    <property type="component" value="Unassembled WGS sequence"/>
</dbReference>
<dbReference type="AlphaFoldDB" id="A0A250XJP1"/>
<dbReference type="GO" id="GO:0008146">
    <property type="term" value="F:sulfotransferase activity"/>
    <property type="evidence" value="ECO:0007669"/>
    <property type="project" value="InterPro"/>
</dbReference>
<dbReference type="OrthoDB" id="567098at2759"/>
<evidence type="ECO:0000313" key="12">
    <source>
        <dbReference type="Proteomes" id="UP000232323"/>
    </source>
</evidence>
<dbReference type="InterPro" id="IPR027417">
    <property type="entry name" value="P-loop_NTPase"/>
</dbReference>
<feature type="chain" id="PRO_5012083684" description="Sulfotransferase" evidence="10">
    <location>
        <begin position="25"/>
        <end position="352"/>
    </location>
</feature>
<evidence type="ECO:0000256" key="4">
    <source>
        <dbReference type="ARBA" id="ARBA00022692"/>
    </source>
</evidence>
<evidence type="ECO:0000256" key="7">
    <source>
        <dbReference type="ARBA" id="ARBA00023034"/>
    </source>
</evidence>
<keyword evidence="5" id="KW-0735">Signal-anchor</keyword>
<evidence type="ECO:0000256" key="10">
    <source>
        <dbReference type="SAM" id="SignalP"/>
    </source>
</evidence>
<keyword evidence="6" id="KW-1133">Transmembrane helix</keyword>
<organism evidence="11 12">
    <name type="scientific">Chlamydomonas eustigma</name>
    <dbReference type="NCBI Taxonomy" id="1157962"/>
    <lineage>
        <taxon>Eukaryota</taxon>
        <taxon>Viridiplantae</taxon>
        <taxon>Chlorophyta</taxon>
        <taxon>core chlorophytes</taxon>
        <taxon>Chlorophyceae</taxon>
        <taxon>CS clade</taxon>
        <taxon>Chlamydomonadales</taxon>
        <taxon>Chlamydomonadaceae</taxon>
        <taxon>Chlamydomonas</taxon>
    </lineage>
</organism>
<dbReference type="EMBL" id="BEGY01000092">
    <property type="protein sequence ID" value="GAX83132.1"/>
    <property type="molecule type" value="Genomic_DNA"/>
</dbReference>
<evidence type="ECO:0000313" key="11">
    <source>
        <dbReference type="EMBL" id="GAX83132.1"/>
    </source>
</evidence>
<dbReference type="PANTHER" id="PTHR12129:SF15">
    <property type="entry name" value="URONYL 2-SULFOTRANSFERASE"/>
    <property type="match status" value="1"/>
</dbReference>
<keyword evidence="9" id="KW-0325">Glycoprotein</keyword>
<comment type="subcellular location">
    <subcellularLocation>
        <location evidence="1">Golgi apparatus membrane</location>
        <topology evidence="1">Single-pass type II membrane protein</topology>
    </subcellularLocation>
</comment>
<keyword evidence="12" id="KW-1185">Reference proteome</keyword>
<evidence type="ECO:0008006" key="13">
    <source>
        <dbReference type="Google" id="ProtNLM"/>
    </source>
</evidence>
<gene>
    <name evidence="11" type="ORF">CEUSTIGMA_g10558.t1</name>
</gene>
<evidence type="ECO:0000256" key="6">
    <source>
        <dbReference type="ARBA" id="ARBA00022989"/>
    </source>
</evidence>
<dbReference type="GO" id="GO:0000139">
    <property type="term" value="C:Golgi membrane"/>
    <property type="evidence" value="ECO:0007669"/>
    <property type="project" value="UniProtKB-SubCell"/>
</dbReference>
<dbReference type="InterPro" id="IPR005331">
    <property type="entry name" value="Sulfotransferase"/>
</dbReference>
<keyword evidence="10" id="KW-0732">Signal</keyword>
<protein>
    <recommendedName>
        <fullName evidence="13">Sulfotransferase</fullName>
    </recommendedName>
</protein>
<accession>A0A250XJP1</accession>
<dbReference type="InterPro" id="IPR007734">
    <property type="entry name" value="Heparan_SO4_2-O-STrfase"/>
</dbReference>
<dbReference type="Gene3D" id="3.40.50.300">
    <property type="entry name" value="P-loop containing nucleotide triphosphate hydrolases"/>
    <property type="match status" value="1"/>
</dbReference>
<comment type="similarity">
    <text evidence="2">Belongs to the sulfotransferase 3 family.</text>
</comment>
<keyword evidence="7" id="KW-0333">Golgi apparatus</keyword>
<evidence type="ECO:0000256" key="8">
    <source>
        <dbReference type="ARBA" id="ARBA00023136"/>
    </source>
</evidence>
<proteinExistence type="inferred from homology"/>
<comment type="caution">
    <text evidence="11">The sequence shown here is derived from an EMBL/GenBank/DDBJ whole genome shotgun (WGS) entry which is preliminary data.</text>
</comment>
<keyword evidence="8" id="KW-0472">Membrane</keyword>
<evidence type="ECO:0000256" key="2">
    <source>
        <dbReference type="ARBA" id="ARBA00010569"/>
    </source>
</evidence>
<evidence type="ECO:0000256" key="9">
    <source>
        <dbReference type="ARBA" id="ARBA00023180"/>
    </source>
</evidence>